<sequence>MNPTHPHLPKDKNPTTNTPATFTIDELKYIQTTILQATPLLRHEHSLKTDGSNFASWEHHISILLDNFIEDASYLHQTSASSLVADCICCAIVILSLPKSIQAYIINILSAINIYQHLC</sequence>
<gene>
    <name evidence="1" type="ORF">O181_054767</name>
</gene>
<accession>A0A9Q3HSU3</accession>
<comment type="caution">
    <text evidence="1">The sequence shown here is derived from an EMBL/GenBank/DDBJ whole genome shotgun (WGS) entry which is preliminary data.</text>
</comment>
<proteinExistence type="predicted"/>
<name>A0A9Q3HSU3_9BASI</name>
<dbReference type="Proteomes" id="UP000765509">
    <property type="component" value="Unassembled WGS sequence"/>
</dbReference>
<evidence type="ECO:0000313" key="1">
    <source>
        <dbReference type="EMBL" id="MBW0515052.1"/>
    </source>
</evidence>
<reference evidence="1" key="1">
    <citation type="submission" date="2021-03" db="EMBL/GenBank/DDBJ databases">
        <title>Draft genome sequence of rust myrtle Austropuccinia psidii MF-1, a brazilian biotype.</title>
        <authorList>
            <person name="Quecine M.C."/>
            <person name="Pachon D.M.R."/>
            <person name="Bonatelli M.L."/>
            <person name="Correr F.H."/>
            <person name="Franceschini L.M."/>
            <person name="Leite T.F."/>
            <person name="Margarido G.R.A."/>
            <person name="Almeida C.A."/>
            <person name="Ferrarezi J.A."/>
            <person name="Labate C.A."/>
        </authorList>
    </citation>
    <scope>NUCLEOTIDE SEQUENCE</scope>
    <source>
        <strain evidence="1">MF-1</strain>
    </source>
</reference>
<dbReference type="AlphaFoldDB" id="A0A9Q3HSU3"/>
<keyword evidence="2" id="KW-1185">Reference proteome</keyword>
<evidence type="ECO:0000313" key="2">
    <source>
        <dbReference type="Proteomes" id="UP000765509"/>
    </source>
</evidence>
<dbReference type="EMBL" id="AVOT02024410">
    <property type="protein sequence ID" value="MBW0515052.1"/>
    <property type="molecule type" value="Genomic_DNA"/>
</dbReference>
<protein>
    <submittedName>
        <fullName evidence="1">Uncharacterized protein</fullName>
    </submittedName>
</protein>
<organism evidence="1 2">
    <name type="scientific">Austropuccinia psidii MF-1</name>
    <dbReference type="NCBI Taxonomy" id="1389203"/>
    <lineage>
        <taxon>Eukaryota</taxon>
        <taxon>Fungi</taxon>
        <taxon>Dikarya</taxon>
        <taxon>Basidiomycota</taxon>
        <taxon>Pucciniomycotina</taxon>
        <taxon>Pucciniomycetes</taxon>
        <taxon>Pucciniales</taxon>
        <taxon>Sphaerophragmiaceae</taxon>
        <taxon>Austropuccinia</taxon>
    </lineage>
</organism>
<dbReference type="OrthoDB" id="2519157at2759"/>